<evidence type="ECO:0000313" key="2">
    <source>
        <dbReference type="EMBL" id="KIL00746.1"/>
    </source>
</evidence>
<reference evidence="3" key="2">
    <citation type="submission" date="2015-01" db="EMBL/GenBank/DDBJ databases">
        <title>Evolutionary Origins and Diversification of the Mycorrhizal Mutualists.</title>
        <authorList>
            <consortium name="DOE Joint Genome Institute"/>
            <consortium name="Mycorrhizal Genomics Consortium"/>
            <person name="Kohler A."/>
            <person name="Kuo A."/>
            <person name="Nagy L.G."/>
            <person name="Floudas D."/>
            <person name="Copeland A."/>
            <person name="Barry K.W."/>
            <person name="Cichocki N."/>
            <person name="Veneault-Fourrey C."/>
            <person name="LaButti K."/>
            <person name="Lindquist E.A."/>
            <person name="Lipzen A."/>
            <person name="Lundell T."/>
            <person name="Morin E."/>
            <person name="Murat C."/>
            <person name="Riley R."/>
            <person name="Ohm R."/>
            <person name="Sun H."/>
            <person name="Tunlid A."/>
            <person name="Henrissat B."/>
            <person name="Grigoriev I.V."/>
            <person name="Hibbett D.S."/>
            <person name="Martin F."/>
        </authorList>
    </citation>
    <scope>NUCLEOTIDE SEQUENCE [LARGE SCALE GENOMIC DNA]</scope>
    <source>
        <strain evidence="3">Ve08.2h10</strain>
    </source>
</reference>
<name>A0A0D0ED98_9AGAM</name>
<evidence type="ECO:0000313" key="3">
    <source>
        <dbReference type="Proteomes" id="UP000054538"/>
    </source>
</evidence>
<dbReference type="Proteomes" id="UP000054538">
    <property type="component" value="Unassembled WGS sequence"/>
</dbReference>
<dbReference type="EMBL" id="KN824827">
    <property type="protein sequence ID" value="KIL00746.1"/>
    <property type="molecule type" value="Genomic_DNA"/>
</dbReference>
<dbReference type="AlphaFoldDB" id="A0A0D0ED98"/>
<feature type="region of interest" description="Disordered" evidence="1">
    <location>
        <begin position="1"/>
        <end position="23"/>
    </location>
</feature>
<reference evidence="2 3" key="1">
    <citation type="submission" date="2014-04" db="EMBL/GenBank/DDBJ databases">
        <authorList>
            <consortium name="DOE Joint Genome Institute"/>
            <person name="Kuo A."/>
            <person name="Kohler A."/>
            <person name="Jargeat P."/>
            <person name="Nagy L.G."/>
            <person name="Floudas D."/>
            <person name="Copeland A."/>
            <person name="Barry K.W."/>
            <person name="Cichocki N."/>
            <person name="Veneault-Fourrey C."/>
            <person name="LaButti K."/>
            <person name="Lindquist E.A."/>
            <person name="Lipzen A."/>
            <person name="Lundell T."/>
            <person name="Morin E."/>
            <person name="Murat C."/>
            <person name="Sun H."/>
            <person name="Tunlid A."/>
            <person name="Henrissat B."/>
            <person name="Grigoriev I.V."/>
            <person name="Hibbett D.S."/>
            <person name="Martin F."/>
            <person name="Nordberg H.P."/>
            <person name="Cantor M.N."/>
            <person name="Hua S.X."/>
        </authorList>
    </citation>
    <scope>NUCLEOTIDE SEQUENCE [LARGE SCALE GENOMIC DNA]</scope>
    <source>
        <strain evidence="2 3">Ve08.2h10</strain>
    </source>
</reference>
<feature type="compositionally biased region" description="Low complexity" evidence="1">
    <location>
        <begin position="13"/>
        <end position="23"/>
    </location>
</feature>
<feature type="compositionally biased region" description="Polar residues" evidence="1">
    <location>
        <begin position="1"/>
        <end position="11"/>
    </location>
</feature>
<accession>A0A0D0ED98</accession>
<organism evidence="2 3">
    <name type="scientific">Paxillus rubicundulus Ve08.2h10</name>
    <dbReference type="NCBI Taxonomy" id="930991"/>
    <lineage>
        <taxon>Eukaryota</taxon>
        <taxon>Fungi</taxon>
        <taxon>Dikarya</taxon>
        <taxon>Basidiomycota</taxon>
        <taxon>Agaricomycotina</taxon>
        <taxon>Agaricomycetes</taxon>
        <taxon>Agaricomycetidae</taxon>
        <taxon>Boletales</taxon>
        <taxon>Paxilineae</taxon>
        <taxon>Paxillaceae</taxon>
        <taxon>Paxillus</taxon>
    </lineage>
</organism>
<proteinExistence type="predicted"/>
<protein>
    <submittedName>
        <fullName evidence="2">Uncharacterized protein</fullName>
    </submittedName>
</protein>
<keyword evidence="3" id="KW-1185">Reference proteome</keyword>
<dbReference type="HOGENOM" id="CLU_2528157_0_0_1"/>
<evidence type="ECO:0000256" key="1">
    <source>
        <dbReference type="SAM" id="MobiDB-lite"/>
    </source>
</evidence>
<gene>
    <name evidence="2" type="ORF">PAXRUDRAFT_821328</name>
</gene>
<dbReference type="InParanoid" id="A0A0D0ED98"/>
<sequence>MPKQVYQNDITDSVDYSSSLPPSDSMPSLFLSSQSIWSPLLPMLPSPVLFPGFVTKSKRGQGLPRLVSHCLRRADDCNGQRSAR</sequence>